<dbReference type="PANTHER" id="PTHR43884:SF20">
    <property type="entry name" value="ACYL-COA DEHYDROGENASE FADE28"/>
    <property type="match status" value="1"/>
</dbReference>
<feature type="domain" description="Acyl-CoA dehydrogenase/oxidase N-terminal" evidence="9">
    <location>
        <begin position="6"/>
        <end position="118"/>
    </location>
</feature>
<dbReference type="Pfam" id="PF02770">
    <property type="entry name" value="Acyl-CoA_dh_M"/>
    <property type="match status" value="1"/>
</dbReference>
<dbReference type="Gene3D" id="1.20.140.10">
    <property type="entry name" value="Butyryl-CoA Dehydrogenase, subunit A, domain 3"/>
    <property type="match status" value="1"/>
</dbReference>
<dbReference type="InterPro" id="IPR036250">
    <property type="entry name" value="AcylCo_DH-like_C"/>
</dbReference>
<evidence type="ECO:0000256" key="4">
    <source>
        <dbReference type="ARBA" id="ARBA00022827"/>
    </source>
</evidence>
<name>A0A0U2WJZ1_9GAMM</name>
<feature type="domain" description="Acyl-CoA dehydrogenase/oxidase C-terminal" evidence="7">
    <location>
        <begin position="231"/>
        <end position="381"/>
    </location>
</feature>
<dbReference type="InterPro" id="IPR046373">
    <property type="entry name" value="Acyl-CoA_Oxase/DH_mid-dom_sf"/>
</dbReference>
<evidence type="ECO:0000259" key="7">
    <source>
        <dbReference type="Pfam" id="PF00441"/>
    </source>
</evidence>
<dbReference type="InterPro" id="IPR009100">
    <property type="entry name" value="AcylCoA_DH/oxidase_NM_dom_sf"/>
</dbReference>
<evidence type="ECO:0008006" key="12">
    <source>
        <dbReference type="Google" id="ProtNLM"/>
    </source>
</evidence>
<gene>
    <name evidence="10" type="ORF">PTRA_a2584</name>
</gene>
<dbReference type="Pfam" id="PF02771">
    <property type="entry name" value="Acyl-CoA_dh_N"/>
    <property type="match status" value="1"/>
</dbReference>
<dbReference type="Pfam" id="PF00441">
    <property type="entry name" value="Acyl-CoA_dh_1"/>
    <property type="match status" value="1"/>
</dbReference>
<dbReference type="SUPFAM" id="SSF56645">
    <property type="entry name" value="Acyl-CoA dehydrogenase NM domain-like"/>
    <property type="match status" value="1"/>
</dbReference>
<evidence type="ECO:0000256" key="6">
    <source>
        <dbReference type="RuleBase" id="RU362125"/>
    </source>
</evidence>
<dbReference type="InterPro" id="IPR013786">
    <property type="entry name" value="AcylCoA_DH/ox_N"/>
</dbReference>
<dbReference type="PATRIC" id="fig|1315283.4.peg.2248"/>
<dbReference type="OrthoDB" id="9807883at2"/>
<organism evidence="10">
    <name type="scientific">Pseudoalteromonas translucida KMM 520</name>
    <dbReference type="NCBI Taxonomy" id="1315283"/>
    <lineage>
        <taxon>Bacteria</taxon>
        <taxon>Pseudomonadati</taxon>
        <taxon>Pseudomonadota</taxon>
        <taxon>Gammaproteobacteria</taxon>
        <taxon>Alteromonadales</taxon>
        <taxon>Pseudoalteromonadaceae</taxon>
        <taxon>Pseudoalteromonas</taxon>
    </lineage>
</organism>
<dbReference type="GO" id="GO:0003995">
    <property type="term" value="F:acyl-CoA dehydrogenase activity"/>
    <property type="evidence" value="ECO:0007669"/>
    <property type="project" value="TreeGrafter"/>
</dbReference>
<reference evidence="10 11" key="1">
    <citation type="submission" date="2015-03" db="EMBL/GenBank/DDBJ databases">
        <authorList>
            <person name="Murphy D."/>
        </authorList>
    </citation>
    <scope>NUCLEOTIDE SEQUENCE [LARGE SCALE GENOMIC DNA]</scope>
    <source>
        <strain evidence="10 11">KMM 520</strain>
    </source>
</reference>
<dbReference type="InterPro" id="IPR037069">
    <property type="entry name" value="AcylCoA_DH/ox_N_sf"/>
</dbReference>
<comment type="similarity">
    <text evidence="2 6">Belongs to the acyl-CoA dehydrogenase family.</text>
</comment>
<feature type="domain" description="Acyl-CoA oxidase/dehydrogenase middle" evidence="8">
    <location>
        <begin position="124"/>
        <end position="216"/>
    </location>
</feature>
<dbReference type="EMBL" id="CP011034">
    <property type="protein sequence ID" value="ALS33658.1"/>
    <property type="molecule type" value="Genomic_DNA"/>
</dbReference>
<dbReference type="KEGG" id="ptn:PTRA_a2584"/>
<evidence type="ECO:0000313" key="10">
    <source>
        <dbReference type="EMBL" id="ALS33658.1"/>
    </source>
</evidence>
<dbReference type="RefSeq" id="WP_058373837.1">
    <property type="nucleotide sequence ID" value="NZ_CP011034.1"/>
</dbReference>
<evidence type="ECO:0000313" key="11">
    <source>
        <dbReference type="Proteomes" id="UP000065261"/>
    </source>
</evidence>
<dbReference type="AlphaFoldDB" id="A0A0U2WJZ1"/>
<evidence type="ECO:0000259" key="8">
    <source>
        <dbReference type="Pfam" id="PF02770"/>
    </source>
</evidence>
<keyword evidence="4 6" id="KW-0274">FAD</keyword>
<dbReference type="PANTHER" id="PTHR43884">
    <property type="entry name" value="ACYL-COA DEHYDROGENASE"/>
    <property type="match status" value="1"/>
</dbReference>
<evidence type="ECO:0000256" key="3">
    <source>
        <dbReference type="ARBA" id="ARBA00022630"/>
    </source>
</evidence>
<accession>A0A0U2WJZ1</accession>
<keyword evidence="5 6" id="KW-0560">Oxidoreductase</keyword>
<evidence type="ECO:0000256" key="1">
    <source>
        <dbReference type="ARBA" id="ARBA00001974"/>
    </source>
</evidence>
<dbReference type="InterPro" id="IPR009075">
    <property type="entry name" value="AcylCo_DH/oxidase_C"/>
</dbReference>
<dbReference type="SUPFAM" id="SSF47203">
    <property type="entry name" value="Acyl-CoA dehydrogenase C-terminal domain-like"/>
    <property type="match status" value="1"/>
</dbReference>
<proteinExistence type="inferred from homology"/>
<evidence type="ECO:0000256" key="5">
    <source>
        <dbReference type="ARBA" id="ARBA00023002"/>
    </source>
</evidence>
<keyword evidence="3 6" id="KW-0285">Flavoprotein</keyword>
<sequence>MEFSFTEEQKMIRDTAQAFLAEVSSSNAIRSAMDTEQGFDPQIWQRICEEMYWQAIHIPEEYGGMGLGYVDLVVMLEQMGRYLLCSPFFSTVCLASNALIVAGTDEQKQQYLTQICEGSLTATLAYTSKNGQWDATAVQGIVTTQGDDYVLNGTYRYVLDGHTAQLLIVAARSEGSEGEQGISLFAIDANTPGVKRTWLPTMDQTRKQAEIVFDNVRVSSSQLMGEANNAWPQLNKVLQLAAIAIAAEQVGGSQQVLDLTLEYTKERVQFGRPIAGFQAVKHQAADMMLRTEVARSAVYYAACVAEEALSGGLLADELGEAASVAKSYCSEGYFKNAGDALQLHGGVGFTWEYDVHLYFKRAKSSELFLGDAAYHREHVATLLLD</sequence>
<dbReference type="CDD" id="cd00567">
    <property type="entry name" value="ACAD"/>
    <property type="match status" value="1"/>
</dbReference>
<dbReference type="Gene3D" id="1.10.540.10">
    <property type="entry name" value="Acyl-CoA dehydrogenase/oxidase, N-terminal domain"/>
    <property type="match status" value="1"/>
</dbReference>
<evidence type="ECO:0000256" key="2">
    <source>
        <dbReference type="ARBA" id="ARBA00009347"/>
    </source>
</evidence>
<dbReference type="GO" id="GO:0050660">
    <property type="term" value="F:flavin adenine dinucleotide binding"/>
    <property type="evidence" value="ECO:0007669"/>
    <property type="project" value="InterPro"/>
</dbReference>
<comment type="cofactor">
    <cofactor evidence="1 6">
        <name>FAD</name>
        <dbReference type="ChEBI" id="CHEBI:57692"/>
    </cofactor>
</comment>
<dbReference type="Proteomes" id="UP000065261">
    <property type="component" value="Chromosome I"/>
</dbReference>
<dbReference type="InterPro" id="IPR006091">
    <property type="entry name" value="Acyl-CoA_Oxase/DH_mid-dom"/>
</dbReference>
<evidence type="ECO:0000259" key="9">
    <source>
        <dbReference type="Pfam" id="PF02771"/>
    </source>
</evidence>
<dbReference type="Gene3D" id="2.40.110.10">
    <property type="entry name" value="Butyryl-CoA Dehydrogenase, subunit A, domain 2"/>
    <property type="match status" value="1"/>
</dbReference>
<protein>
    <recommendedName>
        <fullName evidence="12">Acyl-CoA dehydrogenase</fullName>
    </recommendedName>
</protein>